<dbReference type="EMBL" id="PFFQ01000060">
    <property type="protein sequence ID" value="PIW14389.1"/>
    <property type="molecule type" value="Genomic_DNA"/>
</dbReference>
<dbReference type="AlphaFoldDB" id="A0A2M7FYF9"/>
<dbReference type="PANTHER" id="PTHR48098:SF6">
    <property type="entry name" value="FERRI-BACILLIBACTIN ESTERASE BESA"/>
    <property type="match status" value="1"/>
</dbReference>
<accession>A0A2M7FYF9</accession>
<protein>
    <submittedName>
        <fullName evidence="1">Esterase</fullName>
    </submittedName>
</protein>
<sequence length="302" mass="35165">MKKESLPPAIEALLAPSASLYPQAEDWKPTQKKHSLSGDFRLHRQFPSAYLNYARDIIVYLPPGYKRTRLRRYPVLYMHDGNNIFDTATSFAGIEWQVDEHVERLVKAKQLEEIIVVGIYNSPDREFEYTWTPMLQADGVTRGGDGRKYARFLTEELKPFIDHVYRTRPEPEYTGVAGSSLGGLISFYLGIYYRHVYSRIGMLSPSLWWNHYQILEEVQALDTGLKIWVDMGTEEGASPEETITWTTRLVARLEHQGYTCDQDLRFWLDYGAQHNEAAWARRVGEMLLFFYPRRPTLKKTKI</sequence>
<dbReference type="Pfam" id="PF00756">
    <property type="entry name" value="Esterase"/>
    <property type="match status" value="1"/>
</dbReference>
<dbReference type="InterPro" id="IPR000801">
    <property type="entry name" value="Esterase-like"/>
</dbReference>
<evidence type="ECO:0000313" key="2">
    <source>
        <dbReference type="Proteomes" id="UP000231019"/>
    </source>
</evidence>
<dbReference type="InterPro" id="IPR029058">
    <property type="entry name" value="AB_hydrolase_fold"/>
</dbReference>
<dbReference type="Proteomes" id="UP000231019">
    <property type="component" value="Unassembled WGS sequence"/>
</dbReference>
<comment type="caution">
    <text evidence="1">The sequence shown here is derived from an EMBL/GenBank/DDBJ whole genome shotgun (WGS) entry which is preliminary data.</text>
</comment>
<organism evidence="1 2">
    <name type="scientific">bacterium (Candidatus Blackallbacteria) CG17_big_fil_post_rev_8_21_14_2_50_48_46</name>
    <dbReference type="NCBI Taxonomy" id="2014261"/>
    <lineage>
        <taxon>Bacteria</taxon>
        <taxon>Candidatus Blackallbacteria</taxon>
    </lineage>
</organism>
<proteinExistence type="predicted"/>
<dbReference type="InterPro" id="IPR050583">
    <property type="entry name" value="Mycobacterial_A85_antigen"/>
</dbReference>
<gene>
    <name evidence="1" type="ORF">COW36_21725</name>
</gene>
<dbReference type="PANTHER" id="PTHR48098">
    <property type="entry name" value="ENTEROCHELIN ESTERASE-RELATED"/>
    <property type="match status" value="1"/>
</dbReference>
<evidence type="ECO:0000313" key="1">
    <source>
        <dbReference type="EMBL" id="PIW14389.1"/>
    </source>
</evidence>
<dbReference type="SUPFAM" id="SSF53474">
    <property type="entry name" value="alpha/beta-Hydrolases"/>
    <property type="match status" value="1"/>
</dbReference>
<name>A0A2M7FYF9_9BACT</name>
<dbReference type="Gene3D" id="3.40.50.1820">
    <property type="entry name" value="alpha/beta hydrolase"/>
    <property type="match status" value="1"/>
</dbReference>
<reference evidence="1 2" key="1">
    <citation type="submission" date="2017-09" db="EMBL/GenBank/DDBJ databases">
        <title>Depth-based differentiation of microbial function through sediment-hosted aquifers and enrichment of novel symbionts in the deep terrestrial subsurface.</title>
        <authorList>
            <person name="Probst A.J."/>
            <person name="Ladd B."/>
            <person name="Jarett J.K."/>
            <person name="Geller-Mcgrath D.E."/>
            <person name="Sieber C.M."/>
            <person name="Emerson J.B."/>
            <person name="Anantharaman K."/>
            <person name="Thomas B.C."/>
            <person name="Malmstrom R."/>
            <person name="Stieglmeier M."/>
            <person name="Klingl A."/>
            <person name="Woyke T."/>
            <person name="Ryan C.M."/>
            <person name="Banfield J.F."/>
        </authorList>
    </citation>
    <scope>NUCLEOTIDE SEQUENCE [LARGE SCALE GENOMIC DNA]</scope>
    <source>
        <strain evidence="1">CG17_big_fil_post_rev_8_21_14_2_50_48_46</strain>
    </source>
</reference>